<feature type="region of interest" description="Disordered" evidence="1">
    <location>
        <begin position="1"/>
        <end position="23"/>
    </location>
</feature>
<organism evidence="2 3">
    <name type="scientific">Streptomyces triticirhizae</name>
    <dbReference type="NCBI Taxonomy" id="2483353"/>
    <lineage>
        <taxon>Bacteria</taxon>
        <taxon>Bacillati</taxon>
        <taxon>Actinomycetota</taxon>
        <taxon>Actinomycetes</taxon>
        <taxon>Kitasatosporales</taxon>
        <taxon>Streptomycetaceae</taxon>
        <taxon>Streptomyces</taxon>
    </lineage>
</organism>
<evidence type="ECO:0000313" key="2">
    <source>
        <dbReference type="EMBL" id="RMI43757.1"/>
    </source>
</evidence>
<name>A0A3M2M293_9ACTN</name>
<comment type="caution">
    <text evidence="2">The sequence shown here is derived from an EMBL/GenBank/DDBJ whole genome shotgun (WGS) entry which is preliminary data.</text>
</comment>
<dbReference type="Proteomes" id="UP000278673">
    <property type="component" value="Unassembled WGS sequence"/>
</dbReference>
<keyword evidence="3" id="KW-1185">Reference proteome</keyword>
<gene>
    <name evidence="2" type="ORF">EBN88_06680</name>
</gene>
<evidence type="ECO:0000256" key="1">
    <source>
        <dbReference type="SAM" id="MobiDB-lite"/>
    </source>
</evidence>
<dbReference type="AlphaFoldDB" id="A0A3M2M293"/>
<accession>A0A3M2M293</accession>
<dbReference type="RefSeq" id="WP_122182877.1">
    <property type="nucleotide sequence ID" value="NZ_RFFJ01000021.1"/>
</dbReference>
<dbReference type="EMBL" id="RFFJ01000021">
    <property type="protein sequence ID" value="RMI43757.1"/>
    <property type="molecule type" value="Genomic_DNA"/>
</dbReference>
<evidence type="ECO:0000313" key="3">
    <source>
        <dbReference type="Proteomes" id="UP000278673"/>
    </source>
</evidence>
<reference evidence="2 3" key="1">
    <citation type="submission" date="2018-10" db="EMBL/GenBank/DDBJ databases">
        <title>Isolation, diversity and antifungal activity of actinobacteria from wheat.</title>
        <authorList>
            <person name="Han C."/>
        </authorList>
    </citation>
    <scope>NUCLEOTIDE SEQUENCE [LARGE SCALE GENOMIC DNA]</scope>
    <source>
        <strain evidence="2 3">NEAU-YY642</strain>
    </source>
</reference>
<proteinExistence type="predicted"/>
<sequence length="126" mass="12487">MSGDVELNPDAMRDAESAAGGSGELAAMREKFIDIAAARGLFGTVPGGSEAEAALESAARAMLTEVEAAGVTVADIQASAGEAAAIADETDASAGQRLNDASGAVDYFNGLMNSGSGGGGQRQEVY</sequence>
<protein>
    <submittedName>
        <fullName evidence="2">Uncharacterized protein</fullName>
    </submittedName>
</protein>